<dbReference type="Proteomes" id="UP001060104">
    <property type="component" value="Chromosome"/>
</dbReference>
<sequence>MKTLNINEIVEAAKTIAKERGENIFFGVRGNIIEGCRNRKTSEEYEFDVENEESIYDNTRDEVATSIILEAIDSLKGDDEVVVEFEETEESESVETSNININPCNEYFLRFTEDAEGDLRRGTSLFKTGSMDKAVELAGLCGFSIDLVGLSKSEIERKVSRYANMFAYYSKGCKAVIFEGETIENNKNGEGVVFKPYRIEGFVKF</sequence>
<evidence type="ECO:0008006" key="3">
    <source>
        <dbReference type="Google" id="ProtNLM"/>
    </source>
</evidence>
<organism evidence="1 2">
    <name type="scientific">Bacteroides faecis</name>
    <dbReference type="NCBI Taxonomy" id="674529"/>
    <lineage>
        <taxon>Bacteria</taxon>
        <taxon>Pseudomonadati</taxon>
        <taxon>Bacteroidota</taxon>
        <taxon>Bacteroidia</taxon>
        <taxon>Bacteroidales</taxon>
        <taxon>Bacteroidaceae</taxon>
        <taxon>Bacteroides</taxon>
    </lineage>
</organism>
<evidence type="ECO:0000313" key="1">
    <source>
        <dbReference type="EMBL" id="UVQ72793.1"/>
    </source>
</evidence>
<name>A0ABY5T4H8_9BACE</name>
<evidence type="ECO:0000313" key="2">
    <source>
        <dbReference type="Proteomes" id="UP001060104"/>
    </source>
</evidence>
<dbReference type="EMBL" id="CP103141">
    <property type="protein sequence ID" value="UVQ72793.1"/>
    <property type="molecule type" value="Genomic_DNA"/>
</dbReference>
<protein>
    <recommendedName>
        <fullName evidence="3">TldD/PmbA family protein</fullName>
    </recommendedName>
</protein>
<gene>
    <name evidence="1" type="ORF">NXY30_17150</name>
</gene>
<keyword evidence="2" id="KW-1185">Reference proteome</keyword>
<accession>A0ABY5T4H8</accession>
<proteinExistence type="predicted"/>
<dbReference type="RefSeq" id="WP_258902592.1">
    <property type="nucleotide sequence ID" value="NZ_CP103141.1"/>
</dbReference>
<reference evidence="1" key="1">
    <citation type="submission" date="2022-08" db="EMBL/GenBank/DDBJ databases">
        <title>Genome Sequencing of Bacteroides fragilis Group Isolates with Nanopore Technology.</title>
        <authorList>
            <person name="Tisza M.J."/>
            <person name="Smith D."/>
            <person name="Dekker J.P."/>
        </authorList>
    </citation>
    <scope>NUCLEOTIDE SEQUENCE</scope>
    <source>
        <strain evidence="1">BFG-527</strain>
    </source>
</reference>